<dbReference type="Proteomes" id="UP000241769">
    <property type="component" value="Unassembled WGS sequence"/>
</dbReference>
<evidence type="ECO:0000313" key="3">
    <source>
        <dbReference type="EMBL" id="PRP81643.1"/>
    </source>
</evidence>
<keyword evidence="4" id="KW-1185">Reference proteome</keyword>
<evidence type="ECO:0000313" key="4">
    <source>
        <dbReference type="Proteomes" id="UP000241769"/>
    </source>
</evidence>
<dbReference type="EMBL" id="MDYQ01000121">
    <property type="protein sequence ID" value="PRP81643.1"/>
    <property type="molecule type" value="Genomic_DNA"/>
</dbReference>
<dbReference type="AlphaFoldDB" id="A0A2P6NCI2"/>
<dbReference type="PANTHER" id="PTHR23101">
    <property type="entry name" value="RAB GDP/GTP EXCHANGE FACTOR"/>
    <property type="match status" value="1"/>
</dbReference>
<accession>A0A2P6NCI2</accession>
<reference evidence="3 4" key="1">
    <citation type="journal article" date="2018" name="Genome Biol. Evol.">
        <title>Multiple Roots of Fruiting Body Formation in Amoebozoa.</title>
        <authorList>
            <person name="Hillmann F."/>
            <person name="Forbes G."/>
            <person name="Novohradska S."/>
            <person name="Ferling I."/>
            <person name="Riege K."/>
            <person name="Groth M."/>
            <person name="Westermann M."/>
            <person name="Marz M."/>
            <person name="Spaller T."/>
            <person name="Winckler T."/>
            <person name="Schaap P."/>
            <person name="Glockner G."/>
        </authorList>
    </citation>
    <scope>NUCLEOTIDE SEQUENCE [LARGE SCALE GENOMIC DNA]</scope>
    <source>
        <strain evidence="3 4">Jena</strain>
    </source>
</reference>
<dbReference type="GO" id="GO:0030139">
    <property type="term" value="C:endocytic vesicle"/>
    <property type="evidence" value="ECO:0007669"/>
    <property type="project" value="TreeGrafter"/>
</dbReference>
<organism evidence="3 4">
    <name type="scientific">Planoprotostelium fungivorum</name>
    <dbReference type="NCBI Taxonomy" id="1890364"/>
    <lineage>
        <taxon>Eukaryota</taxon>
        <taxon>Amoebozoa</taxon>
        <taxon>Evosea</taxon>
        <taxon>Variosea</taxon>
        <taxon>Cavosteliida</taxon>
        <taxon>Cavosteliaceae</taxon>
        <taxon>Planoprotostelium</taxon>
    </lineage>
</organism>
<dbReference type="GO" id="GO:0016192">
    <property type="term" value="P:vesicle-mediated transport"/>
    <property type="evidence" value="ECO:0007669"/>
    <property type="project" value="InterPro"/>
</dbReference>
<protein>
    <recommendedName>
        <fullName evidence="2">VPS9 domain-containing protein</fullName>
    </recommendedName>
</protein>
<feature type="compositionally biased region" description="Low complexity" evidence="1">
    <location>
        <begin position="80"/>
        <end position="96"/>
    </location>
</feature>
<dbReference type="InterPro" id="IPR045046">
    <property type="entry name" value="Vps9-like"/>
</dbReference>
<dbReference type="SMART" id="SM00167">
    <property type="entry name" value="VPS9"/>
    <property type="match status" value="1"/>
</dbReference>
<dbReference type="GO" id="GO:0031267">
    <property type="term" value="F:small GTPase binding"/>
    <property type="evidence" value="ECO:0007669"/>
    <property type="project" value="TreeGrafter"/>
</dbReference>
<dbReference type="PANTHER" id="PTHR23101:SF25">
    <property type="entry name" value="GTPASE-ACTIVATING PROTEIN AND VPS9 DOMAIN-CONTAINING PROTEIN 1"/>
    <property type="match status" value="1"/>
</dbReference>
<name>A0A2P6NCI2_9EUKA</name>
<dbReference type="STRING" id="1890364.A0A2P6NCI2"/>
<dbReference type="InterPro" id="IPR003123">
    <property type="entry name" value="VPS9"/>
</dbReference>
<dbReference type="Gene3D" id="1.20.1050.80">
    <property type="entry name" value="VPS9 domain"/>
    <property type="match status" value="1"/>
</dbReference>
<dbReference type="InterPro" id="IPR037191">
    <property type="entry name" value="VPS9_dom_sf"/>
</dbReference>
<dbReference type="GO" id="GO:0005085">
    <property type="term" value="F:guanyl-nucleotide exchange factor activity"/>
    <property type="evidence" value="ECO:0007669"/>
    <property type="project" value="InterPro"/>
</dbReference>
<feature type="region of interest" description="Disordered" evidence="1">
    <location>
        <begin position="45"/>
        <end position="103"/>
    </location>
</feature>
<dbReference type="OrthoDB" id="300289at2759"/>
<dbReference type="Pfam" id="PF02204">
    <property type="entry name" value="VPS9"/>
    <property type="match status" value="1"/>
</dbReference>
<evidence type="ECO:0000256" key="1">
    <source>
        <dbReference type="SAM" id="MobiDB-lite"/>
    </source>
</evidence>
<dbReference type="PROSITE" id="PS51205">
    <property type="entry name" value="VPS9"/>
    <property type="match status" value="1"/>
</dbReference>
<feature type="compositionally biased region" description="Basic and acidic residues" evidence="1">
    <location>
        <begin position="54"/>
        <end position="67"/>
    </location>
</feature>
<dbReference type="GO" id="GO:0005829">
    <property type="term" value="C:cytosol"/>
    <property type="evidence" value="ECO:0007669"/>
    <property type="project" value="TreeGrafter"/>
</dbReference>
<dbReference type="InParanoid" id="A0A2P6NCI2"/>
<gene>
    <name evidence="3" type="ORF">PROFUN_01150</name>
</gene>
<feature type="domain" description="VPS9" evidence="2">
    <location>
        <begin position="288"/>
        <end position="432"/>
    </location>
</feature>
<proteinExistence type="predicted"/>
<sequence length="662" mass="75059">MLGSSYLGGVIHRLNPFGSTIEGGIEQSPTIPSDNKQIEISNSEALTHVATDAGEDKMAEQRMREPEETTDNAKAPENEGSSTVQPTTQVTTSGPVETPTNHPRDIIQIHSDSAIKANPDALTSSTVAQVATSTYPLSSSIMDWMSFPVTTVAHYGSALYNSLPFGTTPNVPTEECTTTDLLPPILYNEFLEKLKDTPEGRELQQAIDDLVTFFERDYRDLLYNEQARRVHAFIDTVVVDGRYSNFLKNLWNHHDERMDWKEHGAECLEQIIMLKLHKMTFAQNQDMMDADLSTFQRIESLSFITTQHLDIPEKYVDNDLWSRVTEELLQLNSFLTPRDKLRCILTCCKLIFNGLHQVLSQEGGDSAATVDDFLPIFIYVLLRTNPPNLQTNLQYMSTFRHPSRMMAESGYYFVSFLTAVRFVETLDASALSIDPQQFYLLMNNDSEDLEEERTEGSMSNSFMRRTTGNLSASVDLSVVAMSCPPEQKPEEWIWVTKRGNSFSLDDQKFTDFLDTGVTSNQREGSGVAAQNIVPEATDAQRIGPVEVRVERENEVTGEDVEGHVYSVDSQTTHYNEPQDISSPYDGQELLNETRDMEELYSQIEQIEHSLESISISPVITDDNQGEKREDRFLHMEAEDLSLEDVRELLLQYKSMYRQMDER</sequence>
<comment type="caution">
    <text evidence="3">The sequence shown here is derived from an EMBL/GenBank/DDBJ whole genome shotgun (WGS) entry which is preliminary data.</text>
</comment>
<evidence type="ECO:0000259" key="2">
    <source>
        <dbReference type="PROSITE" id="PS51205"/>
    </source>
</evidence>
<dbReference type="SUPFAM" id="SSF109993">
    <property type="entry name" value="VPS9 domain"/>
    <property type="match status" value="1"/>
</dbReference>